<dbReference type="InterPro" id="IPR014001">
    <property type="entry name" value="Helicase_ATP-bd"/>
</dbReference>
<dbReference type="GO" id="GO:0004386">
    <property type="term" value="F:helicase activity"/>
    <property type="evidence" value="ECO:0007669"/>
    <property type="project" value="UniProtKB-KW"/>
</dbReference>
<feature type="domain" description="Helicase ATP-binding" evidence="14">
    <location>
        <begin position="1030"/>
        <end position="1181"/>
    </location>
</feature>
<dbReference type="InterPro" id="IPR007094">
    <property type="entry name" value="RNA-dir_pol_PSvirus"/>
</dbReference>
<keyword evidence="11" id="KW-0693">Viral RNA replication</keyword>
<evidence type="ECO:0000256" key="9">
    <source>
        <dbReference type="ARBA" id="ARBA00022840"/>
    </source>
</evidence>
<dbReference type="InterPro" id="IPR043502">
    <property type="entry name" value="DNA/RNA_pol_sf"/>
</dbReference>
<dbReference type="GO" id="GO:0044423">
    <property type="term" value="C:virion component"/>
    <property type="evidence" value="ECO:0007669"/>
    <property type="project" value="UniProtKB-KW"/>
</dbReference>
<keyword evidence="4" id="KW-0808">Transferase</keyword>
<dbReference type="InterPro" id="IPR011545">
    <property type="entry name" value="DEAD/DEAH_box_helicase_dom"/>
</dbReference>
<keyword evidence="7" id="KW-0378">Hydrolase</keyword>
<keyword evidence="5" id="KW-0548">Nucleotidyltransferase</keyword>
<dbReference type="Gene3D" id="3.40.50.300">
    <property type="entry name" value="P-loop containing nucleotide triphosphate hydrolases"/>
    <property type="match status" value="2"/>
</dbReference>
<evidence type="ECO:0000256" key="5">
    <source>
        <dbReference type="ARBA" id="ARBA00022695"/>
    </source>
</evidence>
<dbReference type="Pfam" id="PF00680">
    <property type="entry name" value="RdRP_1"/>
    <property type="match status" value="1"/>
</dbReference>
<evidence type="ECO:0000313" key="16">
    <source>
        <dbReference type="Proteomes" id="UP000831802"/>
    </source>
</evidence>
<dbReference type="CDD" id="cd18785">
    <property type="entry name" value="SF2_C"/>
    <property type="match status" value="1"/>
</dbReference>
<dbReference type="EMBL" id="MK558256">
    <property type="protein sequence ID" value="QDW92691.1"/>
    <property type="molecule type" value="Genomic_RNA"/>
</dbReference>
<feature type="transmembrane region" description="Helical" evidence="12">
    <location>
        <begin position="138"/>
        <end position="155"/>
    </location>
</feature>
<keyword evidence="10" id="KW-0946">Virion</keyword>
<evidence type="ECO:0000256" key="1">
    <source>
        <dbReference type="ARBA" id="ARBA00004328"/>
    </source>
</evidence>
<keyword evidence="12" id="KW-0472">Membrane</keyword>
<organism evidence="15 16">
    <name type="scientific">Rhizoctonia solani fusarivirus 2</name>
    <dbReference type="NCBI Taxonomy" id="2599954"/>
    <lineage>
        <taxon>Viruses</taxon>
        <taxon>Riboviria</taxon>
        <taxon>Orthornavirae</taxon>
        <taxon>Pisuviricota</taxon>
        <taxon>Duplopiviricetes</taxon>
        <taxon>Durnavirales</taxon>
        <taxon>Fusariviridae</taxon>
        <taxon>Betafusarivirus</taxon>
        <taxon>Betafusarivirus brasiliensis</taxon>
    </lineage>
</organism>
<evidence type="ECO:0000259" key="13">
    <source>
        <dbReference type="PROSITE" id="PS50507"/>
    </source>
</evidence>
<sequence length="1528" mass="175579">MQLVVIPRILAIMFYGIITAFMTLIMPLFGSFIFVLLATFLIPLIITHWGYYALFNILTLFLFTDKHEILSRLFKRQVIKVILNLNLRAQEKPIARAILDLLNRDDHNYMRKVGFLLSLYSVIIVWRIRKLGKNVKHSIDILMFTFASCAILIWYNDAIDLWYDNHRQSFLTLVRPVRMIATIIWSKKADLYETIYGLHQNATLSGSYFILVLTNTMLETDLLLNRHFVARRKYKYSKAMRSSQVIFARFVDSLRVPQMVRNSVNWNFNDMSDEELQELIDTSLNRLREMGYPCDETEGATPLKLKNTKYDLNWLVGGTNWRIHQPTIKTYVQHEFDRFRKNIIEYKYSLTYANHENQLDSIARYFSDTEIKFDTNEKVFNAVWDVLKPLYRDSKIMPLYAILKGWNKKFNVGVFASSVKRNKFGGFRKKKRAEWITQLGGLKPTLDVFKNLLENAYTLPVFAQFFTKLENLPPNKWLKDKIRTPVAAMLPQYLAQMSFVGEPNKRFLYEETPIKLGMPLKGSVMSRLWERHARFNKHFAGDCTAFDSTIAGPVIDLIKMVRKKGFQAHKEQRALEWLIDTTYSAIEKALLVSAQTGNVYRKGTGLMTGHASTSADNSMVMVALYLAAWVKLTGRSAAEFKSLNELSVYGDDHVLSISDLAPSVWNWDNIVKTMKSWNIEMREEIPSNGQGLSLNQVPFLKKYCKKPDTFEKQDFIRVFGRDPPEYITYHDPNSLRGKAFANVTNNNPTYRVQRLISFMYLCAHNKEDYVSLHMGIKSIFRRFPNVKAQLEKQVPGYDRVLKVWYDDKETVPLMKTEETPDFENDESDEYIYMFGEIGVFEKLANTLSLVPDLINPVLRAMRSSEYAQKVLHDLLSWPKALLAHTNEVTSTGHLKAITDRSPYDFLSSSVPQTCDANISTLLLRHWIYMSFSSRKPKSYLNMLNGVQNKIFTLNFMLNGFVPNTVSNLYFPYYNMMLVAALNLIKIPEIPAANALTKVRTRDFVGDADDLIASWINLLLNKIPTSFKDLEAPLTSSRQILAVAPTGSGKSTDMVNHIYTVLGGVRNRFIVVVPRVALAHGLYQYMSGRFDVVFGVWTGEKKEQLDADILYVTPGIFLLSQSKFLNKRNQIIVDECHLPELQTRLLISILKRSREYVVYTSATPSTTNLLEIKGLHVNLPSSNPYMYDKVELKCDDNNNITSAYVTMINSFCRGHNPMARKLIFVDSFSEMEICLAQIRGKAGTISSKGVDIPKDCTVIVATSAADVGVTIPDVDFVFTKNIIRKNDRLGVRYVLMDDLLLKQRWGRTGRTGKGTAITVTWSGSFITTEPQKVMVDDAILFCIQHDIPLENLKKEYKVPLLRDIKDDFIPLLTHWLKERLKLVPMPDDPRELTGTTLHMWIMGPLEVMVEATKYKRHYSHSIPDTSWQFSYGTKKGLEKLVENMINVDQTLDLPVERLPMPESSKVPIAGDMLFHNLLERASIECYFGMSPTREKLLGTYSEGLPPLNAYPRFSVPCMYARLSKMHFSL</sequence>
<evidence type="ECO:0000256" key="10">
    <source>
        <dbReference type="ARBA" id="ARBA00022844"/>
    </source>
</evidence>
<protein>
    <submittedName>
        <fullName evidence="15">RNA-dependent RNA polymerase</fullName>
    </submittedName>
</protein>
<dbReference type="SMART" id="SM00487">
    <property type="entry name" value="DEXDc"/>
    <property type="match status" value="1"/>
</dbReference>
<keyword evidence="6" id="KW-0547">Nucleotide-binding</keyword>
<accession>A0AAE6HYP2</accession>
<evidence type="ECO:0000256" key="4">
    <source>
        <dbReference type="ARBA" id="ARBA00022679"/>
    </source>
</evidence>
<proteinExistence type="predicted"/>
<keyword evidence="3 15" id="KW-0696">RNA-directed RNA polymerase</keyword>
<feature type="domain" description="RdRp catalytic" evidence="13">
    <location>
        <begin position="536"/>
        <end position="665"/>
    </location>
</feature>
<evidence type="ECO:0000256" key="7">
    <source>
        <dbReference type="ARBA" id="ARBA00022801"/>
    </source>
</evidence>
<dbReference type="GO" id="GO:0003968">
    <property type="term" value="F:RNA-directed RNA polymerase activity"/>
    <property type="evidence" value="ECO:0007669"/>
    <property type="project" value="UniProtKB-KW"/>
</dbReference>
<evidence type="ECO:0000256" key="3">
    <source>
        <dbReference type="ARBA" id="ARBA00022484"/>
    </source>
</evidence>
<evidence type="ECO:0000259" key="14">
    <source>
        <dbReference type="PROSITE" id="PS51192"/>
    </source>
</evidence>
<feature type="transmembrane region" description="Helical" evidence="12">
    <location>
        <begin position="6"/>
        <end position="25"/>
    </location>
</feature>
<dbReference type="SUPFAM" id="SSF52540">
    <property type="entry name" value="P-loop containing nucleoside triphosphate hydrolases"/>
    <property type="match status" value="1"/>
</dbReference>
<dbReference type="Gene3D" id="3.30.70.270">
    <property type="match status" value="1"/>
</dbReference>
<evidence type="ECO:0000256" key="11">
    <source>
        <dbReference type="ARBA" id="ARBA00022953"/>
    </source>
</evidence>
<dbReference type="KEGG" id="vg:80538170"/>
<keyword evidence="12" id="KW-0812">Transmembrane</keyword>
<dbReference type="GO" id="GO:0016787">
    <property type="term" value="F:hydrolase activity"/>
    <property type="evidence" value="ECO:0007669"/>
    <property type="project" value="UniProtKB-KW"/>
</dbReference>
<evidence type="ECO:0000313" key="15">
    <source>
        <dbReference type="EMBL" id="QDW92691.1"/>
    </source>
</evidence>
<dbReference type="GO" id="GO:0005524">
    <property type="term" value="F:ATP binding"/>
    <property type="evidence" value="ECO:0007669"/>
    <property type="project" value="UniProtKB-KW"/>
</dbReference>
<feature type="transmembrane region" description="Helical" evidence="12">
    <location>
        <begin position="109"/>
        <end position="126"/>
    </location>
</feature>
<dbReference type="PROSITE" id="PS50507">
    <property type="entry name" value="RDRP_SSRNA_POS"/>
    <property type="match status" value="1"/>
</dbReference>
<dbReference type="Proteomes" id="UP000831802">
    <property type="component" value="Segment"/>
</dbReference>
<evidence type="ECO:0000256" key="8">
    <source>
        <dbReference type="ARBA" id="ARBA00022806"/>
    </source>
</evidence>
<reference evidence="15" key="1">
    <citation type="journal article" date="2019" name="Front. Cell. Infect. Microbiol.">
        <title>Extreme Diversity of Mycoviruses Present in Isolates of Rhizoctonia solani AG2-2 LP From Zoysia japonica From Brazil.</title>
        <authorList>
            <person name="Picarelli M.A.S.C."/>
            <person name="Forgia M."/>
            <person name="Rivas E.B."/>
            <person name="Nerva L."/>
            <person name="Chiapello M."/>
            <person name="Turina M."/>
            <person name="Colariccio A."/>
        </authorList>
    </citation>
    <scope>NUCLEOTIDE SEQUENCE</scope>
    <source>
        <strain evidence="15">BR17</strain>
    </source>
</reference>
<feature type="transmembrane region" description="Helical" evidence="12">
    <location>
        <begin position="32"/>
        <end position="52"/>
    </location>
</feature>
<keyword evidence="16" id="KW-1185">Reference proteome</keyword>
<dbReference type="RefSeq" id="YP_010799745.1">
    <property type="nucleotide sequence ID" value="NC_076688.1"/>
</dbReference>
<dbReference type="GeneID" id="80538170"/>
<evidence type="ECO:0000256" key="6">
    <source>
        <dbReference type="ARBA" id="ARBA00022741"/>
    </source>
</evidence>
<dbReference type="SUPFAM" id="SSF56672">
    <property type="entry name" value="DNA/RNA polymerases"/>
    <property type="match status" value="1"/>
</dbReference>
<dbReference type="PANTHER" id="PTHR18934">
    <property type="entry name" value="ATP-DEPENDENT RNA HELICASE"/>
    <property type="match status" value="1"/>
</dbReference>
<dbReference type="GO" id="GO:0006351">
    <property type="term" value="P:DNA-templated transcription"/>
    <property type="evidence" value="ECO:0007669"/>
    <property type="project" value="InterPro"/>
</dbReference>
<dbReference type="PANTHER" id="PTHR18934:SF91">
    <property type="entry name" value="PRE-MRNA-SPLICING FACTOR ATP-DEPENDENT RNA HELICASE PRP16"/>
    <property type="match status" value="1"/>
</dbReference>
<dbReference type="InterPro" id="IPR001205">
    <property type="entry name" value="RNA-dir_pol_C"/>
</dbReference>
<dbReference type="GO" id="GO:0043657">
    <property type="term" value="C:host cell"/>
    <property type="evidence" value="ECO:0007669"/>
    <property type="project" value="UniProtKB-SubCell"/>
</dbReference>
<dbReference type="InterPro" id="IPR027417">
    <property type="entry name" value="P-loop_NTPase"/>
</dbReference>
<keyword evidence="9" id="KW-0067">ATP-binding</keyword>
<dbReference type="GO" id="GO:0003723">
    <property type="term" value="F:RNA binding"/>
    <property type="evidence" value="ECO:0007669"/>
    <property type="project" value="InterPro"/>
</dbReference>
<dbReference type="Pfam" id="PF00270">
    <property type="entry name" value="DEAD"/>
    <property type="match status" value="1"/>
</dbReference>
<dbReference type="InterPro" id="IPR043128">
    <property type="entry name" value="Rev_trsase/Diguanyl_cyclase"/>
</dbReference>
<evidence type="ECO:0000256" key="2">
    <source>
        <dbReference type="ARBA" id="ARBA00004340"/>
    </source>
</evidence>
<comment type="subcellular location">
    <subcellularLocation>
        <location evidence="2">Host cell</location>
    </subcellularLocation>
    <subcellularLocation>
        <location evidence="1">Virion</location>
    </subcellularLocation>
</comment>
<dbReference type="GO" id="GO:0039694">
    <property type="term" value="P:viral RNA genome replication"/>
    <property type="evidence" value="ECO:0007669"/>
    <property type="project" value="InterPro"/>
</dbReference>
<keyword evidence="8" id="KW-0347">Helicase</keyword>
<evidence type="ECO:0000256" key="12">
    <source>
        <dbReference type="SAM" id="Phobius"/>
    </source>
</evidence>
<dbReference type="PROSITE" id="PS51192">
    <property type="entry name" value="HELICASE_ATP_BIND_1"/>
    <property type="match status" value="1"/>
</dbReference>
<name>A0AAE6HYP2_9VIRU</name>
<keyword evidence="12" id="KW-1133">Transmembrane helix</keyword>